<organism evidence="2 3">
    <name type="scientific">Mytilus edulis</name>
    <name type="common">Blue mussel</name>
    <dbReference type="NCBI Taxonomy" id="6550"/>
    <lineage>
        <taxon>Eukaryota</taxon>
        <taxon>Metazoa</taxon>
        <taxon>Spiralia</taxon>
        <taxon>Lophotrochozoa</taxon>
        <taxon>Mollusca</taxon>
        <taxon>Bivalvia</taxon>
        <taxon>Autobranchia</taxon>
        <taxon>Pteriomorphia</taxon>
        <taxon>Mytilida</taxon>
        <taxon>Mytiloidea</taxon>
        <taxon>Mytilidae</taxon>
        <taxon>Mytilinae</taxon>
        <taxon>Mytilus</taxon>
    </lineage>
</organism>
<reference evidence="2" key="1">
    <citation type="submission" date="2021-03" db="EMBL/GenBank/DDBJ databases">
        <authorList>
            <person name="Bekaert M."/>
        </authorList>
    </citation>
    <scope>NUCLEOTIDE SEQUENCE</scope>
</reference>
<accession>A0A8S3QJG9</accession>
<sequence>MNEQRARLALLAKAQMAQRQSGGMNSMFPMAMMMGNDNVLPMMMMSQMMRGGGGLGPGYGMDTHGGLGASIPSTSGTSNDLFLKYVKLILARIQRLERQQQQSKKQSSGGIHGSHLHGGTGNSNEMLRYVQVILARLANLEKQQAQQNTQSNNGLFGGNSGLSNYILYESLF</sequence>
<evidence type="ECO:0000256" key="1">
    <source>
        <dbReference type="SAM" id="MobiDB-lite"/>
    </source>
</evidence>
<dbReference type="Proteomes" id="UP000683360">
    <property type="component" value="Unassembled WGS sequence"/>
</dbReference>
<feature type="compositionally biased region" description="Low complexity" evidence="1">
    <location>
        <begin position="99"/>
        <end position="109"/>
    </location>
</feature>
<name>A0A8S3QJG9_MYTED</name>
<dbReference type="OrthoDB" id="6149733at2759"/>
<feature type="region of interest" description="Disordered" evidence="1">
    <location>
        <begin position="99"/>
        <end position="122"/>
    </location>
</feature>
<feature type="compositionally biased region" description="Gly residues" evidence="1">
    <location>
        <begin position="110"/>
        <end position="121"/>
    </location>
</feature>
<evidence type="ECO:0000313" key="3">
    <source>
        <dbReference type="Proteomes" id="UP000683360"/>
    </source>
</evidence>
<proteinExistence type="predicted"/>
<protein>
    <submittedName>
        <fullName evidence="2">Uncharacterized protein</fullName>
    </submittedName>
</protein>
<comment type="caution">
    <text evidence="2">The sequence shown here is derived from an EMBL/GenBank/DDBJ whole genome shotgun (WGS) entry which is preliminary data.</text>
</comment>
<dbReference type="EMBL" id="CAJPWZ010000510">
    <property type="protein sequence ID" value="CAG2195223.1"/>
    <property type="molecule type" value="Genomic_DNA"/>
</dbReference>
<keyword evidence="3" id="KW-1185">Reference proteome</keyword>
<gene>
    <name evidence="2" type="ORF">MEDL_10186</name>
</gene>
<dbReference type="AlphaFoldDB" id="A0A8S3QJG9"/>
<evidence type="ECO:0000313" key="2">
    <source>
        <dbReference type="EMBL" id="CAG2195223.1"/>
    </source>
</evidence>